<feature type="transmembrane region" description="Helical" evidence="3">
    <location>
        <begin position="108"/>
        <end position="128"/>
    </location>
</feature>
<dbReference type="AlphaFoldDB" id="A0A4R1CJ62"/>
<dbReference type="CDD" id="cd03794">
    <property type="entry name" value="GT4_WbuB-like"/>
    <property type="match status" value="1"/>
</dbReference>
<dbReference type="Gene3D" id="3.40.50.2000">
    <property type="entry name" value="Glycogen Phosphorylase B"/>
    <property type="match status" value="2"/>
</dbReference>
<evidence type="ECO:0000313" key="6">
    <source>
        <dbReference type="EMBL" id="TCJ30216.1"/>
    </source>
</evidence>
<dbReference type="InterPro" id="IPR001296">
    <property type="entry name" value="Glyco_trans_1"/>
</dbReference>
<dbReference type="Pfam" id="PF13579">
    <property type="entry name" value="Glyco_trans_4_4"/>
    <property type="match status" value="1"/>
</dbReference>
<comment type="caution">
    <text evidence="6">The sequence shown here is derived from an EMBL/GenBank/DDBJ whole genome shotgun (WGS) entry which is preliminary data.</text>
</comment>
<dbReference type="EMBL" id="SJZJ01000005">
    <property type="protein sequence ID" value="TCJ30216.1"/>
    <property type="molecule type" value="Genomic_DNA"/>
</dbReference>
<evidence type="ECO:0000259" key="4">
    <source>
        <dbReference type="Pfam" id="PF00534"/>
    </source>
</evidence>
<accession>A0A4R1CJ62</accession>
<dbReference type="GO" id="GO:0016757">
    <property type="term" value="F:glycosyltransferase activity"/>
    <property type="evidence" value="ECO:0007669"/>
    <property type="project" value="UniProtKB-KW"/>
</dbReference>
<protein>
    <submittedName>
        <fullName evidence="6">Glycosyltransferase WbuB</fullName>
    </submittedName>
</protein>
<evidence type="ECO:0000259" key="5">
    <source>
        <dbReference type="Pfam" id="PF13579"/>
    </source>
</evidence>
<keyword evidence="2 6" id="KW-0808">Transferase</keyword>
<gene>
    <name evidence="6" type="ORF">EPD65_04850</name>
</gene>
<dbReference type="Pfam" id="PF00534">
    <property type="entry name" value="Glycos_transf_1"/>
    <property type="match status" value="1"/>
</dbReference>
<dbReference type="RefSeq" id="WP_131582039.1">
    <property type="nucleotide sequence ID" value="NZ_SJZJ01000005.1"/>
</dbReference>
<evidence type="ECO:0000256" key="1">
    <source>
        <dbReference type="ARBA" id="ARBA00022676"/>
    </source>
</evidence>
<keyword evidence="3" id="KW-1133">Transmembrane helix</keyword>
<evidence type="ECO:0000256" key="3">
    <source>
        <dbReference type="SAM" id="Phobius"/>
    </source>
</evidence>
<name>A0A4R1CJ62_9ACTN</name>
<feature type="domain" description="Glycosyltransferase subfamily 4-like N-terminal" evidence="5">
    <location>
        <begin position="15"/>
        <end position="203"/>
    </location>
</feature>
<evidence type="ECO:0000313" key="7">
    <source>
        <dbReference type="Proteomes" id="UP000295453"/>
    </source>
</evidence>
<dbReference type="SUPFAM" id="SSF53756">
    <property type="entry name" value="UDP-Glycosyltransferase/glycogen phosphorylase"/>
    <property type="match status" value="1"/>
</dbReference>
<keyword evidence="3" id="KW-0812">Transmembrane</keyword>
<dbReference type="PANTHER" id="PTHR12526:SF636">
    <property type="entry name" value="BLL3647 PROTEIN"/>
    <property type="match status" value="1"/>
</dbReference>
<organism evidence="6 7">
    <name type="scientific">Nocardioides jejuensis</name>
    <dbReference type="NCBI Taxonomy" id="2502782"/>
    <lineage>
        <taxon>Bacteria</taxon>
        <taxon>Bacillati</taxon>
        <taxon>Actinomycetota</taxon>
        <taxon>Actinomycetes</taxon>
        <taxon>Propionibacteriales</taxon>
        <taxon>Nocardioidaceae</taxon>
        <taxon>Nocardioides</taxon>
    </lineage>
</organism>
<reference evidence="6 7" key="1">
    <citation type="submission" date="2019-03" db="EMBL/GenBank/DDBJ databases">
        <authorList>
            <person name="Kim M.K.M."/>
        </authorList>
    </citation>
    <scope>NUCLEOTIDE SEQUENCE [LARGE SCALE GENOMIC DNA]</scope>
    <source>
        <strain evidence="6 7">18JY15-6</strain>
    </source>
</reference>
<dbReference type="PANTHER" id="PTHR12526">
    <property type="entry name" value="GLYCOSYLTRANSFERASE"/>
    <property type="match status" value="1"/>
</dbReference>
<proteinExistence type="predicted"/>
<dbReference type="InterPro" id="IPR028098">
    <property type="entry name" value="Glyco_trans_4-like_N"/>
</dbReference>
<dbReference type="Proteomes" id="UP000295453">
    <property type="component" value="Unassembled WGS sequence"/>
</dbReference>
<evidence type="ECO:0000256" key="2">
    <source>
        <dbReference type="ARBA" id="ARBA00022679"/>
    </source>
</evidence>
<dbReference type="OrthoDB" id="9808602at2"/>
<feature type="domain" description="Glycosyl transferase family 1" evidence="4">
    <location>
        <begin position="217"/>
        <end position="380"/>
    </location>
</feature>
<keyword evidence="7" id="KW-1185">Reference proteome</keyword>
<sequence>MKIGVITQWYDPESGSAAIPGSIVRALAAHGHDLEVVTGFPNYPLGRLYDGYRMRLLQRDRVDGIPVSRIPVFPSHDGSGARRALTYLAFMLSASTMGAFLVRRAEVVLVVATSGTVSFSGVIARLLWRRRYVLYIQDLWPDSVLASGMVRGLPARIAERLLHALCNVGYRHATRIVVISPGMRDVLISRGVPAEKVTVAANWADEAVFRPVTVERAPGERRSLMYAGNIGDVQGLEVLVEALAQVPAGKRPLVRLVGSGFAEQRLRALATELGVAEDLRWEGVKPFAEMAGVLATADAQIITLRDLPVFRATMPSKTQGILACGRPLIVSAPGDVAALARAAGAGPVVPPADARALADALRWLSDATDDELARCGAAGRAYYDEHLSTSVGVAALDEALLATYEVAHG</sequence>
<keyword evidence="1" id="KW-0328">Glycosyltransferase</keyword>
<keyword evidence="3" id="KW-0472">Membrane</keyword>